<name>A0A0A8YPA1_ARUDO</name>
<protein>
    <submittedName>
        <fullName evidence="1">Uncharacterized protein</fullName>
    </submittedName>
</protein>
<proteinExistence type="predicted"/>
<evidence type="ECO:0000313" key="1">
    <source>
        <dbReference type="EMBL" id="JAD28011.1"/>
    </source>
</evidence>
<dbReference type="EMBL" id="GBRH01269884">
    <property type="protein sequence ID" value="JAD28011.1"/>
    <property type="molecule type" value="Transcribed_RNA"/>
</dbReference>
<dbReference type="AlphaFoldDB" id="A0A0A8YPA1"/>
<reference evidence="1" key="2">
    <citation type="journal article" date="2015" name="Data Brief">
        <title>Shoot transcriptome of the giant reed, Arundo donax.</title>
        <authorList>
            <person name="Barrero R.A."/>
            <person name="Guerrero F.D."/>
            <person name="Moolhuijzen P."/>
            <person name="Goolsby J.A."/>
            <person name="Tidwell J."/>
            <person name="Bellgard S.E."/>
            <person name="Bellgard M.I."/>
        </authorList>
    </citation>
    <scope>NUCLEOTIDE SEQUENCE</scope>
    <source>
        <tissue evidence="1">Shoot tissue taken approximately 20 cm above the soil surface</tissue>
    </source>
</reference>
<sequence>MWSSEAVGMARTGLPC</sequence>
<accession>A0A0A8YPA1</accession>
<reference evidence="1" key="1">
    <citation type="submission" date="2014-09" db="EMBL/GenBank/DDBJ databases">
        <authorList>
            <person name="Magalhaes I.L.F."/>
            <person name="Oliveira U."/>
            <person name="Santos F.R."/>
            <person name="Vidigal T.H.D.A."/>
            <person name="Brescovit A.D."/>
            <person name="Santos A.J."/>
        </authorList>
    </citation>
    <scope>NUCLEOTIDE SEQUENCE</scope>
    <source>
        <tissue evidence="1">Shoot tissue taken approximately 20 cm above the soil surface</tissue>
    </source>
</reference>
<organism evidence="1">
    <name type="scientific">Arundo donax</name>
    <name type="common">Giant reed</name>
    <name type="synonym">Donax arundinaceus</name>
    <dbReference type="NCBI Taxonomy" id="35708"/>
    <lineage>
        <taxon>Eukaryota</taxon>
        <taxon>Viridiplantae</taxon>
        <taxon>Streptophyta</taxon>
        <taxon>Embryophyta</taxon>
        <taxon>Tracheophyta</taxon>
        <taxon>Spermatophyta</taxon>
        <taxon>Magnoliopsida</taxon>
        <taxon>Liliopsida</taxon>
        <taxon>Poales</taxon>
        <taxon>Poaceae</taxon>
        <taxon>PACMAD clade</taxon>
        <taxon>Arundinoideae</taxon>
        <taxon>Arundineae</taxon>
        <taxon>Arundo</taxon>
    </lineage>
</organism>